<dbReference type="EMBL" id="CM055114">
    <property type="protein sequence ID" value="KAJ7514791.1"/>
    <property type="molecule type" value="Genomic_DNA"/>
</dbReference>
<sequence>MRVLLQENMSSIRSCSTALSNLSYVPPTEEVRASETFNKSGLLTAHRIAVFNAMQLFEEGEGTDEDPSFSIKLKHSVVEMNPPPQLQKIGPILMSELKLGHIHRGSILYGTLCARAFKMTSVMTLLEDDAGHAIKLAIYNAVPSASRSSQVEVLFPEGSKVAIKEPYFKRYKDCTVGLRVDHPRNVVFLTTGHESPLSMNCCKTDLECDALRLEGNRLFAKGHSREAITLYSKSIIAAEKMQSGEDRKQKTTICQKDTDTYAKSSDDGTDKYMPANCKSSKHENKKSSASTANTTINSALLMAYSNRAEAFLRQQMYREALSDAEKALELDNCHLKSLHRKARALLQLKLYNQATACLRLAINVDPDKEEFQKLLVKSISSEQQGRLGSFDLSEYFLRNFLDPVPMCADYMGPVKVQCMPFKHGRGVEL</sequence>
<dbReference type="Proteomes" id="UP001162992">
    <property type="component" value="Chromosome 23"/>
</dbReference>
<evidence type="ECO:0000313" key="1">
    <source>
        <dbReference type="EMBL" id="KAJ7514791.1"/>
    </source>
</evidence>
<name>A0ACC2ABC6_DIPCM</name>
<protein>
    <submittedName>
        <fullName evidence="1">Uncharacterized protein</fullName>
    </submittedName>
</protein>
<reference evidence="2" key="1">
    <citation type="journal article" date="2024" name="Proc. Natl. Acad. Sci. U.S.A.">
        <title>Extraordinary preservation of gene collinearity over three hundred million years revealed in homosporous lycophytes.</title>
        <authorList>
            <person name="Li C."/>
            <person name="Wickell D."/>
            <person name="Kuo L.Y."/>
            <person name="Chen X."/>
            <person name="Nie B."/>
            <person name="Liao X."/>
            <person name="Peng D."/>
            <person name="Ji J."/>
            <person name="Jenkins J."/>
            <person name="Williams M."/>
            <person name="Shu S."/>
            <person name="Plott C."/>
            <person name="Barry K."/>
            <person name="Rajasekar S."/>
            <person name="Grimwood J."/>
            <person name="Han X."/>
            <person name="Sun S."/>
            <person name="Hou Z."/>
            <person name="He W."/>
            <person name="Dai G."/>
            <person name="Sun C."/>
            <person name="Schmutz J."/>
            <person name="Leebens-Mack J.H."/>
            <person name="Li F.W."/>
            <person name="Wang L."/>
        </authorList>
    </citation>
    <scope>NUCLEOTIDE SEQUENCE [LARGE SCALE GENOMIC DNA]</scope>
    <source>
        <strain evidence="2">cv. PW_Plant_1</strain>
    </source>
</reference>
<gene>
    <name evidence="1" type="ORF">O6H91_23G059200</name>
</gene>
<comment type="caution">
    <text evidence="1">The sequence shown here is derived from an EMBL/GenBank/DDBJ whole genome shotgun (WGS) entry which is preliminary data.</text>
</comment>
<proteinExistence type="predicted"/>
<organism evidence="1 2">
    <name type="scientific">Diphasiastrum complanatum</name>
    <name type="common">Issler's clubmoss</name>
    <name type="synonym">Lycopodium complanatum</name>
    <dbReference type="NCBI Taxonomy" id="34168"/>
    <lineage>
        <taxon>Eukaryota</taxon>
        <taxon>Viridiplantae</taxon>
        <taxon>Streptophyta</taxon>
        <taxon>Embryophyta</taxon>
        <taxon>Tracheophyta</taxon>
        <taxon>Lycopodiopsida</taxon>
        <taxon>Lycopodiales</taxon>
        <taxon>Lycopodiaceae</taxon>
        <taxon>Lycopodioideae</taxon>
        <taxon>Diphasiastrum</taxon>
    </lineage>
</organism>
<accession>A0ACC2ABC6</accession>
<keyword evidence="2" id="KW-1185">Reference proteome</keyword>
<evidence type="ECO:0000313" key="2">
    <source>
        <dbReference type="Proteomes" id="UP001162992"/>
    </source>
</evidence>